<dbReference type="OrthoDB" id="8478044at2"/>
<keyword evidence="3" id="KW-0472">Membrane</keyword>
<keyword evidence="2" id="KW-0732">Signal</keyword>
<evidence type="ECO:0000313" key="6">
    <source>
        <dbReference type="EMBL" id="AXE40127.1"/>
    </source>
</evidence>
<evidence type="ECO:0000256" key="2">
    <source>
        <dbReference type="ARBA" id="ARBA00022729"/>
    </source>
</evidence>
<organism evidence="6 7">
    <name type="scientific">Acidipropionibacterium virtanenii</name>
    <dbReference type="NCBI Taxonomy" id="2057246"/>
    <lineage>
        <taxon>Bacteria</taxon>
        <taxon>Bacillati</taxon>
        <taxon>Actinomycetota</taxon>
        <taxon>Actinomycetes</taxon>
        <taxon>Propionibacteriales</taxon>
        <taxon>Propionibacteriaceae</taxon>
        <taxon>Acidipropionibacterium</taxon>
    </lineage>
</organism>
<proteinExistence type="predicted"/>
<evidence type="ECO:0000313" key="7">
    <source>
        <dbReference type="Proteomes" id="UP000251995"/>
    </source>
</evidence>
<reference evidence="6 7" key="1">
    <citation type="submission" date="2017-12" db="EMBL/GenBank/DDBJ databases">
        <title>The whole genome sequence of the Acidipropionibacterium virtanenii sp. nov. type strain JS278.</title>
        <authorList>
            <person name="Laine P."/>
            <person name="Deptula P."/>
            <person name="Varmanen P."/>
            <person name="Auvinen P."/>
        </authorList>
    </citation>
    <scope>NUCLEOTIDE SEQUENCE [LARGE SCALE GENOMIC DNA]</scope>
    <source>
        <strain evidence="6 7">JS278</strain>
    </source>
</reference>
<dbReference type="KEGG" id="acij:JS278_02993"/>
<dbReference type="PROSITE" id="PS51257">
    <property type="entry name" value="PROKAR_LIPOPROTEIN"/>
    <property type="match status" value="1"/>
</dbReference>
<evidence type="ECO:0000256" key="5">
    <source>
        <dbReference type="ARBA" id="ARBA00023288"/>
    </source>
</evidence>
<keyword evidence="5" id="KW-0449">Lipoprotein</keyword>
<evidence type="ECO:0000256" key="3">
    <source>
        <dbReference type="ARBA" id="ARBA00023136"/>
    </source>
</evidence>
<dbReference type="PANTHER" id="PTHR43649:SF33">
    <property type="entry name" value="POLYGALACTURONAN_RHAMNOGALACTURONAN-BINDING PROTEIN YTCQ"/>
    <property type="match status" value="1"/>
</dbReference>
<keyword evidence="4" id="KW-0564">Palmitate</keyword>
<dbReference type="InterPro" id="IPR050490">
    <property type="entry name" value="Bact_solute-bd_prot1"/>
</dbReference>
<sequence>MRHGIRKILAGVALVGLTLTSACSPGGGQADEPLDVYLNMTAGSAQYTEMKNIVAKYEQRTGTRVKLAIDSSNFEDNMKVRMAAGEMPDVFSTHGWSVLRYKPFLEPLTHQAWAKNLDPLIDETMRDANGDVYSLPIEYSVAGMSVNFDVLRKAGVDPDGIRTWDDFAAACAKIKATGVTPIDSAGKDFGPSGDLANVIAANAFTEREFNAMKHGTFDSSAYATNVLGPVASWAQAGYFNKDYVSASIDDQARKLALGQAAFVMAANTSTLSTALTFNEKADVGFIPFPSTRNGQYLVGGEGVNAFAAWKGSPRKKRALQFLAFLAEPANAKAMSRSIGSSSGLTNVDVDLGRIQSSYDKWVAPRKMPIKPYLDRAYLPNGMFASLITTTDSVINRQSTPESAASEVGRQYKTLFGQQK</sequence>
<dbReference type="Pfam" id="PF01547">
    <property type="entry name" value="SBP_bac_1"/>
    <property type="match status" value="1"/>
</dbReference>
<dbReference type="SUPFAM" id="SSF53850">
    <property type="entry name" value="Periplasmic binding protein-like II"/>
    <property type="match status" value="1"/>
</dbReference>
<dbReference type="Gene3D" id="3.40.190.10">
    <property type="entry name" value="Periplasmic binding protein-like II"/>
    <property type="match status" value="2"/>
</dbReference>
<gene>
    <name evidence="6" type="primary">msmE_5</name>
    <name evidence="6" type="ORF">JS278_02993</name>
</gene>
<protein>
    <submittedName>
        <fullName evidence="6">Binding protein MsmE</fullName>
    </submittedName>
</protein>
<dbReference type="PANTHER" id="PTHR43649">
    <property type="entry name" value="ARABINOSE-BINDING PROTEIN-RELATED"/>
    <property type="match status" value="1"/>
</dbReference>
<keyword evidence="7" id="KW-1185">Reference proteome</keyword>
<dbReference type="Proteomes" id="UP000251995">
    <property type="component" value="Chromosome"/>
</dbReference>
<name>A0A344UXX9_9ACTN</name>
<dbReference type="InterPro" id="IPR006059">
    <property type="entry name" value="SBP"/>
</dbReference>
<dbReference type="EMBL" id="CP025198">
    <property type="protein sequence ID" value="AXE40127.1"/>
    <property type="molecule type" value="Genomic_DNA"/>
</dbReference>
<accession>A0A344UXX9</accession>
<keyword evidence="1" id="KW-1003">Cell membrane</keyword>
<dbReference type="RefSeq" id="WP_114045881.1">
    <property type="nucleotide sequence ID" value="NZ_CP025198.1"/>
</dbReference>
<evidence type="ECO:0000256" key="1">
    <source>
        <dbReference type="ARBA" id="ARBA00022475"/>
    </source>
</evidence>
<dbReference type="AlphaFoldDB" id="A0A344UXX9"/>
<evidence type="ECO:0000256" key="4">
    <source>
        <dbReference type="ARBA" id="ARBA00023139"/>
    </source>
</evidence>